<feature type="compositionally biased region" description="Basic residues" evidence="1">
    <location>
        <begin position="45"/>
        <end position="65"/>
    </location>
</feature>
<feature type="non-terminal residue" evidence="2">
    <location>
        <position position="1"/>
    </location>
</feature>
<protein>
    <submittedName>
        <fullName evidence="2">Uncharacterized protein</fullName>
    </submittedName>
</protein>
<evidence type="ECO:0000256" key="1">
    <source>
        <dbReference type="SAM" id="MobiDB-lite"/>
    </source>
</evidence>
<feature type="compositionally biased region" description="Basic and acidic residues" evidence="1">
    <location>
        <begin position="32"/>
        <end position="42"/>
    </location>
</feature>
<feature type="non-terminal residue" evidence="2">
    <location>
        <position position="79"/>
    </location>
</feature>
<proteinExistence type="predicted"/>
<sequence length="79" mass="8812">PAQRSPRGLDLGRLPPAPQGRGGAPGRRKGRARSDPGRREVPAPRGRRALFRGRRTPPPRQRRAGRVLLLPGHKLRRHL</sequence>
<dbReference type="EMBL" id="CADCVM010000074">
    <property type="protein sequence ID" value="CAA9471895.1"/>
    <property type="molecule type" value="Genomic_DNA"/>
</dbReference>
<gene>
    <name evidence="2" type="ORF">AVDCRST_MAG05-617</name>
</gene>
<dbReference type="AlphaFoldDB" id="A0A6J4RKU4"/>
<reference evidence="2" key="1">
    <citation type="submission" date="2020-02" db="EMBL/GenBank/DDBJ databases">
        <authorList>
            <person name="Meier V. D."/>
        </authorList>
    </citation>
    <scope>NUCLEOTIDE SEQUENCE</scope>
    <source>
        <strain evidence="2">AVDCRST_MAG05</strain>
    </source>
</reference>
<accession>A0A6J4RKU4</accession>
<feature type="region of interest" description="Disordered" evidence="1">
    <location>
        <begin position="1"/>
        <end position="79"/>
    </location>
</feature>
<name>A0A6J4RKU4_9ACTN</name>
<organism evidence="2">
    <name type="scientific">uncultured Rubrobacteraceae bacterium</name>
    <dbReference type="NCBI Taxonomy" id="349277"/>
    <lineage>
        <taxon>Bacteria</taxon>
        <taxon>Bacillati</taxon>
        <taxon>Actinomycetota</taxon>
        <taxon>Rubrobacteria</taxon>
        <taxon>Rubrobacterales</taxon>
        <taxon>Rubrobacteraceae</taxon>
        <taxon>environmental samples</taxon>
    </lineage>
</organism>
<evidence type="ECO:0000313" key="2">
    <source>
        <dbReference type="EMBL" id="CAA9471895.1"/>
    </source>
</evidence>